<sequence>MTYSIAERQETPFRSSSKYIPQRLPTFSRRKNPLSDFTGTLVLRQDQPAAISQVPIDEPRLAEVLTAQFRQCASKHEGKIIRQSHEVYQVTVVEYRYKYQGQQHLIYVNPSNRRVEEIAGPIRSFINALGATAESALGRGQFEDAYRAIVRAICMDEATSYEKGIRDSIVRALYWSYVVWIGLAAATFCLATYAIGLALSKPFDSIALVTGIPGVLMSATLMVTHAGFQLTGLKERVITSVVLAGIVAACACTSALLQGIALHKLSAWFPQLFLIATMAIAVLASTSKRSRVSLIEQHLSAFPSFSDIETYIISFDPSETRDREYIKIGIAALVTTIAVCVGTAAYAAKY</sequence>
<gene>
    <name evidence="2" type="ORF">C7S18_04495</name>
</gene>
<evidence type="ECO:0000313" key="2">
    <source>
        <dbReference type="EMBL" id="AVP96500.1"/>
    </source>
</evidence>
<name>A0A2P1PNT1_9GAMM</name>
<organism evidence="2 3">
    <name type="scientific">Ahniella affigens</name>
    <dbReference type="NCBI Taxonomy" id="2021234"/>
    <lineage>
        <taxon>Bacteria</taxon>
        <taxon>Pseudomonadati</taxon>
        <taxon>Pseudomonadota</taxon>
        <taxon>Gammaproteobacteria</taxon>
        <taxon>Lysobacterales</taxon>
        <taxon>Rhodanobacteraceae</taxon>
        <taxon>Ahniella</taxon>
    </lineage>
</organism>
<keyword evidence="1" id="KW-0472">Membrane</keyword>
<feature type="transmembrane region" description="Helical" evidence="1">
    <location>
        <begin position="205"/>
        <end position="228"/>
    </location>
</feature>
<protein>
    <submittedName>
        <fullName evidence="2">Uncharacterized protein</fullName>
    </submittedName>
</protein>
<evidence type="ECO:0000256" key="1">
    <source>
        <dbReference type="SAM" id="Phobius"/>
    </source>
</evidence>
<reference evidence="2 3" key="2">
    <citation type="submission" date="2018-03" db="EMBL/GenBank/DDBJ databases">
        <authorList>
            <person name="Keele B.F."/>
        </authorList>
    </citation>
    <scope>NUCLEOTIDE SEQUENCE [LARGE SCALE GENOMIC DNA]</scope>
    <source>
        <strain evidence="2 3">D13</strain>
    </source>
</reference>
<dbReference type="Proteomes" id="UP000241074">
    <property type="component" value="Chromosome"/>
</dbReference>
<keyword evidence="1" id="KW-1133">Transmembrane helix</keyword>
<dbReference type="EMBL" id="CP027860">
    <property type="protein sequence ID" value="AVP96500.1"/>
    <property type="molecule type" value="Genomic_DNA"/>
</dbReference>
<feature type="transmembrane region" description="Helical" evidence="1">
    <location>
        <begin position="328"/>
        <end position="348"/>
    </location>
</feature>
<dbReference type="RefSeq" id="WP_106890429.1">
    <property type="nucleotide sequence ID" value="NZ_CP027860.1"/>
</dbReference>
<keyword evidence="3" id="KW-1185">Reference proteome</keyword>
<feature type="transmembrane region" description="Helical" evidence="1">
    <location>
        <begin position="240"/>
        <end position="261"/>
    </location>
</feature>
<accession>A0A2P1PNT1</accession>
<keyword evidence="1" id="KW-0812">Transmembrane</keyword>
<feature type="transmembrane region" description="Helical" evidence="1">
    <location>
        <begin position="267"/>
        <end position="284"/>
    </location>
</feature>
<dbReference type="KEGG" id="xba:C7S18_04495"/>
<reference evidence="2 3" key="1">
    <citation type="submission" date="2018-03" db="EMBL/GenBank/DDBJ databases">
        <title>Ahniella affigens gen. nov., sp. nov., a gammaproteobacterium isolated from sandy soil near a stream.</title>
        <authorList>
            <person name="Ko Y."/>
            <person name="Kim J.-H."/>
        </authorList>
    </citation>
    <scope>NUCLEOTIDE SEQUENCE [LARGE SCALE GENOMIC DNA]</scope>
    <source>
        <strain evidence="2 3">D13</strain>
    </source>
</reference>
<evidence type="ECO:0000313" key="3">
    <source>
        <dbReference type="Proteomes" id="UP000241074"/>
    </source>
</evidence>
<dbReference type="AlphaFoldDB" id="A0A2P1PNT1"/>
<proteinExistence type="predicted"/>
<feature type="transmembrane region" description="Helical" evidence="1">
    <location>
        <begin position="172"/>
        <end position="199"/>
    </location>
</feature>